<evidence type="ECO:0008006" key="4">
    <source>
        <dbReference type="Google" id="ProtNLM"/>
    </source>
</evidence>
<reference evidence="2" key="1">
    <citation type="submission" date="2020-08" db="EMBL/GenBank/DDBJ databases">
        <title>Genome public.</title>
        <authorList>
            <person name="Liu C."/>
            <person name="Sun Q."/>
        </authorList>
    </citation>
    <scope>NUCLEOTIDE SEQUENCE</scope>
    <source>
        <strain evidence="2">BX21</strain>
    </source>
</reference>
<evidence type="ECO:0000256" key="1">
    <source>
        <dbReference type="SAM" id="SignalP"/>
    </source>
</evidence>
<feature type="chain" id="PRO_5039482439" description="Cyclophilin-like domain-containing protein" evidence="1">
    <location>
        <begin position="19"/>
        <end position="139"/>
    </location>
</feature>
<proteinExistence type="predicted"/>
<name>A0A926ES52_9FIRM</name>
<dbReference type="EMBL" id="JACRTG010000012">
    <property type="protein sequence ID" value="MBC8587525.1"/>
    <property type="molecule type" value="Genomic_DNA"/>
</dbReference>
<accession>A0A926ES52</accession>
<dbReference type="RefSeq" id="WP_262428977.1">
    <property type="nucleotide sequence ID" value="NZ_JACRTG010000012.1"/>
</dbReference>
<keyword evidence="3" id="KW-1185">Reference proteome</keyword>
<dbReference type="PROSITE" id="PS51257">
    <property type="entry name" value="PROKAR_LIPOPROTEIN"/>
    <property type="match status" value="1"/>
</dbReference>
<organism evidence="2 3">
    <name type="scientific">Paratissierella segnis</name>
    <dbReference type="NCBI Taxonomy" id="2763679"/>
    <lineage>
        <taxon>Bacteria</taxon>
        <taxon>Bacillati</taxon>
        <taxon>Bacillota</taxon>
        <taxon>Tissierellia</taxon>
        <taxon>Tissierellales</taxon>
        <taxon>Tissierellaceae</taxon>
        <taxon>Paratissierella</taxon>
    </lineage>
</organism>
<feature type="signal peptide" evidence="1">
    <location>
        <begin position="1"/>
        <end position="18"/>
    </location>
</feature>
<gene>
    <name evidence="2" type="ORF">H8707_04630</name>
</gene>
<evidence type="ECO:0000313" key="2">
    <source>
        <dbReference type="EMBL" id="MBC8587525.1"/>
    </source>
</evidence>
<evidence type="ECO:0000313" key="3">
    <source>
        <dbReference type="Proteomes" id="UP000601171"/>
    </source>
</evidence>
<dbReference type="Proteomes" id="UP000601171">
    <property type="component" value="Unassembled WGS sequence"/>
</dbReference>
<sequence length="139" mass="15368">MKKILYILCVTLALVSLAGCTSRPEISEEALGGSAQILESNVEVDDAEIIVEKNKIMFYIAPLDVSSSDERLRELGVDFVKVLGGYTAGEELEAPTEEYYGELYDYYDVEIIIEGEHGAVLDKATKAKGKNEIVWQESL</sequence>
<dbReference type="AlphaFoldDB" id="A0A926ES52"/>
<comment type="caution">
    <text evidence="2">The sequence shown here is derived from an EMBL/GenBank/DDBJ whole genome shotgun (WGS) entry which is preliminary data.</text>
</comment>
<protein>
    <recommendedName>
        <fullName evidence="4">Cyclophilin-like domain-containing protein</fullName>
    </recommendedName>
</protein>
<keyword evidence="1" id="KW-0732">Signal</keyword>